<dbReference type="Gene3D" id="3.30.420.10">
    <property type="entry name" value="Ribonuclease H-like superfamily/Ribonuclease H"/>
    <property type="match status" value="1"/>
</dbReference>
<comment type="subcellular location">
    <subcellularLocation>
        <location evidence="1">Nucleus</location>
    </subcellularLocation>
</comment>
<accession>A0A4Y2W0N3</accession>
<dbReference type="InterPro" id="IPR009057">
    <property type="entry name" value="Homeodomain-like_sf"/>
</dbReference>
<reference evidence="2 3" key="1">
    <citation type="journal article" date="2019" name="Sci. Rep.">
        <title>Orb-weaving spider Araneus ventricosus genome elucidates the spidroin gene catalogue.</title>
        <authorList>
            <person name="Kono N."/>
            <person name="Nakamura H."/>
            <person name="Ohtoshi R."/>
            <person name="Moran D.A.P."/>
            <person name="Shinohara A."/>
            <person name="Yoshida Y."/>
            <person name="Fujiwara M."/>
            <person name="Mori M."/>
            <person name="Tomita M."/>
            <person name="Arakawa K."/>
        </authorList>
    </citation>
    <scope>NUCLEOTIDE SEQUENCE [LARGE SCALE GENOMIC DNA]</scope>
</reference>
<dbReference type="GO" id="GO:0005634">
    <property type="term" value="C:nucleus"/>
    <property type="evidence" value="ECO:0007669"/>
    <property type="project" value="UniProtKB-SubCell"/>
</dbReference>
<dbReference type="GO" id="GO:0003676">
    <property type="term" value="F:nucleic acid binding"/>
    <property type="evidence" value="ECO:0007669"/>
    <property type="project" value="InterPro"/>
</dbReference>
<proteinExistence type="predicted"/>
<gene>
    <name evidence="2" type="ORF">AVEN_87417_1</name>
</gene>
<dbReference type="SUPFAM" id="SSF46689">
    <property type="entry name" value="Homeodomain-like"/>
    <property type="match status" value="1"/>
</dbReference>
<name>A0A4Y2W0N3_ARAVE</name>
<evidence type="ECO:0008006" key="4">
    <source>
        <dbReference type="Google" id="ProtNLM"/>
    </source>
</evidence>
<evidence type="ECO:0000313" key="3">
    <source>
        <dbReference type="Proteomes" id="UP000499080"/>
    </source>
</evidence>
<dbReference type="AlphaFoldDB" id="A0A4Y2W0N3"/>
<dbReference type="Proteomes" id="UP000499080">
    <property type="component" value="Unassembled WGS sequence"/>
</dbReference>
<dbReference type="EMBL" id="BGPR01053959">
    <property type="protein sequence ID" value="GBO30755.1"/>
    <property type="molecule type" value="Genomic_DNA"/>
</dbReference>
<sequence length="248" mass="29402">MFQAGARQSTVARELNVHRSVNHRLWNHYQRDQNANRRRGSGRRRITTTADDRYLLQCARRRRTLTERFPKGNDMTRARDILSDVKHRRKRPLQRWRVICLGRDSNERPNRPIRVRWGFRLRCPISRRNPTPSFAAFYRCNGYRLDILWTITPPYRARLKRSYLESETIPQMAWPARSPDLNPIEHVWDMLGRRIAGCSVSPGTFRELQQALLHEWALLPQQAINDTIASMPRRCQACISAIGYHTRY</sequence>
<protein>
    <recommendedName>
        <fullName evidence="4">Tc1-like transposase DDE domain-containing protein</fullName>
    </recommendedName>
</protein>
<dbReference type="InterPro" id="IPR036397">
    <property type="entry name" value="RNaseH_sf"/>
</dbReference>
<comment type="caution">
    <text evidence="2">The sequence shown here is derived from an EMBL/GenBank/DDBJ whole genome shotgun (WGS) entry which is preliminary data.</text>
</comment>
<dbReference type="OrthoDB" id="5292349at2759"/>
<keyword evidence="3" id="KW-1185">Reference proteome</keyword>
<evidence type="ECO:0000256" key="1">
    <source>
        <dbReference type="ARBA" id="ARBA00004123"/>
    </source>
</evidence>
<organism evidence="2 3">
    <name type="scientific">Araneus ventricosus</name>
    <name type="common">Orbweaver spider</name>
    <name type="synonym">Epeira ventricosa</name>
    <dbReference type="NCBI Taxonomy" id="182803"/>
    <lineage>
        <taxon>Eukaryota</taxon>
        <taxon>Metazoa</taxon>
        <taxon>Ecdysozoa</taxon>
        <taxon>Arthropoda</taxon>
        <taxon>Chelicerata</taxon>
        <taxon>Arachnida</taxon>
        <taxon>Araneae</taxon>
        <taxon>Araneomorphae</taxon>
        <taxon>Entelegynae</taxon>
        <taxon>Araneoidea</taxon>
        <taxon>Araneidae</taxon>
        <taxon>Araneus</taxon>
    </lineage>
</organism>
<evidence type="ECO:0000313" key="2">
    <source>
        <dbReference type="EMBL" id="GBO30755.1"/>
    </source>
</evidence>